<keyword evidence="6" id="KW-0028">Amino-acid biosynthesis</keyword>
<dbReference type="GO" id="GO:0004066">
    <property type="term" value="F:asparagine synthase (glutamine-hydrolyzing) activity"/>
    <property type="evidence" value="ECO:0007669"/>
    <property type="project" value="UniProtKB-EC"/>
</dbReference>
<keyword evidence="5" id="KW-0067">ATP-binding</keyword>
<dbReference type="Pfam" id="PF13537">
    <property type="entry name" value="GATase_7"/>
    <property type="match status" value="1"/>
</dbReference>
<dbReference type="SUPFAM" id="SSF52402">
    <property type="entry name" value="Adenine nucleotide alpha hydrolases-like"/>
    <property type="match status" value="1"/>
</dbReference>
<evidence type="ECO:0000313" key="10">
    <source>
        <dbReference type="EMBL" id="MEQ2558516.1"/>
    </source>
</evidence>
<dbReference type="EC" id="6.3.5.4" evidence="3"/>
<dbReference type="CDD" id="cd01991">
    <property type="entry name" value="Asn_synthase_B_C"/>
    <property type="match status" value="1"/>
</dbReference>
<dbReference type="InterPro" id="IPR051786">
    <property type="entry name" value="ASN_synthetase/amidase"/>
</dbReference>
<keyword evidence="7" id="KW-0315">Glutamine amidotransferase</keyword>
<dbReference type="InterPro" id="IPR001962">
    <property type="entry name" value="Asn_synthase"/>
</dbReference>
<keyword evidence="10" id="KW-0436">Ligase</keyword>
<feature type="domain" description="Glutamine amidotransferase type-2" evidence="9">
    <location>
        <begin position="2"/>
        <end position="220"/>
    </location>
</feature>
<accession>A0ABV1HFN9</accession>
<dbReference type="RefSeq" id="WP_353531318.1">
    <property type="nucleotide sequence ID" value="NZ_JBBMEX010000013.1"/>
</dbReference>
<dbReference type="SUPFAM" id="SSF56235">
    <property type="entry name" value="N-terminal nucleophile aminohydrolases (Ntn hydrolases)"/>
    <property type="match status" value="1"/>
</dbReference>
<dbReference type="InterPro" id="IPR014729">
    <property type="entry name" value="Rossmann-like_a/b/a_fold"/>
</dbReference>
<evidence type="ECO:0000256" key="3">
    <source>
        <dbReference type="ARBA" id="ARBA00012737"/>
    </source>
</evidence>
<evidence type="ECO:0000256" key="6">
    <source>
        <dbReference type="ARBA" id="ARBA00022888"/>
    </source>
</evidence>
<comment type="similarity">
    <text evidence="2">Belongs to the asparagine synthetase family.</text>
</comment>
<comment type="pathway">
    <text evidence="1">Amino-acid biosynthesis; L-asparagine biosynthesis; L-asparagine from L-aspartate (L-Gln route): step 1/1.</text>
</comment>
<name>A0ABV1HFN9_9FIRM</name>
<gene>
    <name evidence="10" type="primary">asnB</name>
    <name evidence="10" type="ORF">WMO43_11655</name>
</gene>
<dbReference type="InterPro" id="IPR029055">
    <property type="entry name" value="Ntn_hydrolases_N"/>
</dbReference>
<evidence type="ECO:0000256" key="1">
    <source>
        <dbReference type="ARBA" id="ARBA00005187"/>
    </source>
</evidence>
<comment type="caution">
    <text evidence="10">The sequence shown here is derived from an EMBL/GenBank/DDBJ whole genome shotgun (WGS) entry which is preliminary data.</text>
</comment>
<dbReference type="CDD" id="cd00712">
    <property type="entry name" value="AsnB"/>
    <property type="match status" value="1"/>
</dbReference>
<evidence type="ECO:0000259" key="9">
    <source>
        <dbReference type="PROSITE" id="PS51278"/>
    </source>
</evidence>
<keyword evidence="11" id="KW-1185">Reference proteome</keyword>
<evidence type="ECO:0000256" key="8">
    <source>
        <dbReference type="ARBA" id="ARBA00048741"/>
    </source>
</evidence>
<keyword evidence="6" id="KW-0061">Asparagine biosynthesis</keyword>
<organism evidence="10 11">
    <name type="scientific">Maccoyibacter intestinihominis</name>
    <dbReference type="NCBI Taxonomy" id="3133499"/>
    <lineage>
        <taxon>Bacteria</taxon>
        <taxon>Bacillati</taxon>
        <taxon>Bacillota</taxon>
        <taxon>Clostridia</taxon>
        <taxon>Lachnospirales</taxon>
        <taxon>Lachnospiraceae</taxon>
        <taxon>Maccoyibacter</taxon>
    </lineage>
</organism>
<proteinExistence type="inferred from homology"/>
<evidence type="ECO:0000256" key="2">
    <source>
        <dbReference type="ARBA" id="ARBA00005752"/>
    </source>
</evidence>
<reference evidence="10 11" key="1">
    <citation type="submission" date="2024-03" db="EMBL/GenBank/DDBJ databases">
        <title>Human intestinal bacterial collection.</title>
        <authorList>
            <person name="Pauvert C."/>
            <person name="Hitch T.C.A."/>
            <person name="Clavel T."/>
        </authorList>
    </citation>
    <scope>NUCLEOTIDE SEQUENCE [LARGE SCALE GENOMIC DNA]</scope>
    <source>
        <strain evidence="10 11">CLA-AA-H185</strain>
    </source>
</reference>
<protein>
    <recommendedName>
        <fullName evidence="3">asparagine synthase (glutamine-hydrolyzing)</fullName>
        <ecNumber evidence="3">6.3.5.4</ecNumber>
    </recommendedName>
</protein>
<dbReference type="Gene3D" id="3.40.50.620">
    <property type="entry name" value="HUPs"/>
    <property type="match status" value="1"/>
</dbReference>
<dbReference type="InterPro" id="IPR006426">
    <property type="entry name" value="Asn_synth_AEB"/>
</dbReference>
<evidence type="ECO:0000256" key="5">
    <source>
        <dbReference type="ARBA" id="ARBA00022840"/>
    </source>
</evidence>
<evidence type="ECO:0000313" key="11">
    <source>
        <dbReference type="Proteomes" id="UP001454489"/>
    </source>
</evidence>
<dbReference type="PIRSF" id="PIRSF001589">
    <property type="entry name" value="Asn_synthetase_glu-h"/>
    <property type="match status" value="1"/>
</dbReference>
<dbReference type="EMBL" id="JBBMEX010000013">
    <property type="protein sequence ID" value="MEQ2558516.1"/>
    <property type="molecule type" value="Genomic_DNA"/>
</dbReference>
<dbReference type="PROSITE" id="PS51278">
    <property type="entry name" value="GATASE_TYPE_2"/>
    <property type="match status" value="1"/>
</dbReference>
<dbReference type="PANTHER" id="PTHR43284:SF1">
    <property type="entry name" value="ASPARAGINE SYNTHETASE"/>
    <property type="match status" value="1"/>
</dbReference>
<comment type="catalytic activity">
    <reaction evidence="8">
        <text>L-aspartate + L-glutamine + ATP + H2O = L-asparagine + L-glutamate + AMP + diphosphate + H(+)</text>
        <dbReference type="Rhea" id="RHEA:12228"/>
        <dbReference type="ChEBI" id="CHEBI:15377"/>
        <dbReference type="ChEBI" id="CHEBI:15378"/>
        <dbReference type="ChEBI" id="CHEBI:29985"/>
        <dbReference type="ChEBI" id="CHEBI:29991"/>
        <dbReference type="ChEBI" id="CHEBI:30616"/>
        <dbReference type="ChEBI" id="CHEBI:33019"/>
        <dbReference type="ChEBI" id="CHEBI:58048"/>
        <dbReference type="ChEBI" id="CHEBI:58359"/>
        <dbReference type="ChEBI" id="CHEBI:456215"/>
        <dbReference type="EC" id="6.3.5.4"/>
    </reaction>
</comment>
<dbReference type="NCBIfam" id="TIGR01536">
    <property type="entry name" value="asn_synth_AEB"/>
    <property type="match status" value="1"/>
</dbReference>
<dbReference type="Pfam" id="PF00733">
    <property type="entry name" value="Asn_synthase"/>
    <property type="match status" value="1"/>
</dbReference>
<dbReference type="InterPro" id="IPR033738">
    <property type="entry name" value="AsnB_N"/>
</dbReference>
<dbReference type="Proteomes" id="UP001454489">
    <property type="component" value="Unassembled WGS sequence"/>
</dbReference>
<keyword evidence="4" id="KW-0547">Nucleotide-binding</keyword>
<dbReference type="PANTHER" id="PTHR43284">
    <property type="entry name" value="ASPARAGINE SYNTHETASE (GLUTAMINE-HYDROLYZING)"/>
    <property type="match status" value="1"/>
</dbReference>
<dbReference type="InterPro" id="IPR017932">
    <property type="entry name" value="GATase_2_dom"/>
</dbReference>
<dbReference type="Gene3D" id="3.60.20.10">
    <property type="entry name" value="Glutamine Phosphoribosylpyrophosphate, subunit 1, domain 1"/>
    <property type="match status" value="1"/>
</dbReference>
<sequence length="617" mass="70739">MCSISGFFNPYADYSANRAEYQQILKHMTTSLFHRGPDECGFALSKRCGLAHTRLSIIDLKTGSQPMVYETGGFSYQMIFNGEIYNLPDLKQQLASLGYTFRTTSDTEVLLLSFLEYGPDFVKQVDGIFSFAVYDERHETIYLFRDYFGVKPLFYTFLNDTLIFSSEIKGLFCYPGVEAAVDSDGLNEIFSLGPARSPGSAVFRNIHELKPGFYLSHNRYGTQFTNYWRLSSMPHRDSYEDTIEKTRFLLTDAIRRQLVSDVPVCTFLSGGVDSSVVSAVCAAELRKKGVQLTTFSFDFKDNDKYFKSNSFQPSQDAPFVKKMVDFLKSNHHYLTCDNRTQADLLYESVDAHDLPCMADIDSSLLYFCREVSKSHKVVLTGECADEVFGGYPWFHREEFLKSNTFPWTPSLTPRQSLLSGSLLDALQMEKYVQKIYDTSVSEIAVLPTEDEIESNRRRIGYLNIRYFMQTLLNRMDRTSMHSGLEARVPFADRALVEYIFNVPWEMKAKDGTVKNVLRQASKGLLPDEILFRKKSPYPKTYHPAYEALLCERLKDVLSSANEPILQLVDKETVLLFLDHPKDYGAPWYGQLMAGPQMTAYLLQINYWLKKYQVTILL</sequence>
<evidence type="ECO:0000256" key="4">
    <source>
        <dbReference type="ARBA" id="ARBA00022741"/>
    </source>
</evidence>
<evidence type="ECO:0000256" key="7">
    <source>
        <dbReference type="ARBA" id="ARBA00022962"/>
    </source>
</evidence>